<dbReference type="OrthoDB" id="5847145at2759"/>
<reference evidence="5" key="1">
    <citation type="submission" date="2017-02" db="UniProtKB">
        <authorList>
            <consortium name="WormBaseParasite"/>
        </authorList>
    </citation>
    <scope>IDENTIFICATION</scope>
</reference>
<dbReference type="EMBL" id="UYRR01032202">
    <property type="protein sequence ID" value="VDK54610.1"/>
    <property type="molecule type" value="Genomic_DNA"/>
</dbReference>
<reference evidence="3 4" key="2">
    <citation type="submission" date="2018-11" db="EMBL/GenBank/DDBJ databases">
        <authorList>
            <consortium name="Pathogen Informatics"/>
        </authorList>
    </citation>
    <scope>NUCLEOTIDE SEQUENCE [LARGE SCALE GENOMIC DNA]</scope>
</reference>
<gene>
    <name evidence="3" type="ORF">ASIM_LOCUS15243</name>
</gene>
<feature type="compositionally biased region" description="Polar residues" evidence="1">
    <location>
        <begin position="371"/>
        <end position="394"/>
    </location>
</feature>
<feature type="compositionally biased region" description="Basic and acidic residues" evidence="1">
    <location>
        <begin position="15"/>
        <end position="50"/>
    </location>
</feature>
<feature type="domain" description="PDZ" evidence="2">
    <location>
        <begin position="76"/>
        <end position="143"/>
    </location>
</feature>
<evidence type="ECO:0000259" key="2">
    <source>
        <dbReference type="SMART" id="SM00228"/>
    </source>
</evidence>
<accession>A0A0M3K4E5</accession>
<dbReference type="SUPFAM" id="SSF50156">
    <property type="entry name" value="PDZ domain-like"/>
    <property type="match status" value="2"/>
</dbReference>
<evidence type="ECO:0000313" key="3">
    <source>
        <dbReference type="EMBL" id="VDK54610.1"/>
    </source>
</evidence>
<dbReference type="WBParaSite" id="ASIM_0001583601-mRNA-1">
    <property type="protein sequence ID" value="ASIM_0001583601-mRNA-1"/>
    <property type="gene ID" value="ASIM_0001583601"/>
</dbReference>
<dbReference type="Proteomes" id="UP000267096">
    <property type="component" value="Unassembled WGS sequence"/>
</dbReference>
<proteinExistence type="predicted"/>
<dbReference type="AlphaFoldDB" id="A0A0M3K4E5"/>
<evidence type="ECO:0000313" key="4">
    <source>
        <dbReference type="Proteomes" id="UP000267096"/>
    </source>
</evidence>
<dbReference type="InterPro" id="IPR001478">
    <property type="entry name" value="PDZ"/>
</dbReference>
<protein>
    <submittedName>
        <fullName evidence="5">PDZ domain-containing protein</fullName>
    </submittedName>
</protein>
<dbReference type="InterPro" id="IPR036034">
    <property type="entry name" value="PDZ_sf"/>
</dbReference>
<feature type="domain" description="PDZ" evidence="2">
    <location>
        <begin position="174"/>
        <end position="244"/>
    </location>
</feature>
<feature type="region of interest" description="Disordered" evidence="1">
    <location>
        <begin position="354"/>
        <end position="408"/>
    </location>
</feature>
<dbReference type="PANTHER" id="PTHR31327">
    <property type="entry name" value="SPERM MEIOSIS PDZ DOMAIN CONTAINING PROTEINS-RELATED"/>
    <property type="match status" value="1"/>
</dbReference>
<evidence type="ECO:0000313" key="5">
    <source>
        <dbReference type="WBParaSite" id="ASIM_0001583601-mRNA-1"/>
    </source>
</evidence>
<sequence>MRSQIQIYTSNGRQSRFDVSKDRVNSDEDKEKIKENTDTAETRTASERPGRLGFSGNIPPKFITEITKEFVFKQNNRIGLSLSRSMIVTKIEECSVFADKLKLFDFIHSINEKPVEGKTAFGKLVRKAKRSNEMFKLNIRRLNWNLPTEVLPEGYDNVPGYAYFLALLVTIPGTDIGMSIRSFNSKVYVTNIEQQSMSSRSCLVGDCIVAVNQTPVTTVATCRNKMITSLTAKAYLVLTLERPVDKQAVRVVKFALTVEKAPHLNPRMAIDTTKIGLDEANKIKTSTVAVPTRSIYRSKIRKLGAPPTPREQIKNVLVSINAESQFTTIMADPYNPLLMEAVPPKRMDTFYAQVKSTPSSPSHSTSTTDSKQSLHSASSHKPPSQRHSASVPSKKSSRLMPPSHRSVR</sequence>
<keyword evidence="4" id="KW-1185">Reference proteome</keyword>
<dbReference type="Gene3D" id="2.30.42.10">
    <property type="match status" value="1"/>
</dbReference>
<feature type="region of interest" description="Disordered" evidence="1">
    <location>
        <begin position="1"/>
        <end position="51"/>
    </location>
</feature>
<organism evidence="5">
    <name type="scientific">Anisakis simplex</name>
    <name type="common">Herring worm</name>
    <dbReference type="NCBI Taxonomy" id="6269"/>
    <lineage>
        <taxon>Eukaryota</taxon>
        <taxon>Metazoa</taxon>
        <taxon>Ecdysozoa</taxon>
        <taxon>Nematoda</taxon>
        <taxon>Chromadorea</taxon>
        <taxon>Rhabditida</taxon>
        <taxon>Spirurina</taxon>
        <taxon>Ascaridomorpha</taxon>
        <taxon>Ascaridoidea</taxon>
        <taxon>Anisakidae</taxon>
        <taxon>Anisakis</taxon>
        <taxon>Anisakis simplex complex</taxon>
    </lineage>
</organism>
<name>A0A0M3K4E5_ANISI</name>
<feature type="compositionally biased region" description="Low complexity" evidence="1">
    <location>
        <begin position="356"/>
        <end position="370"/>
    </location>
</feature>
<evidence type="ECO:0000256" key="1">
    <source>
        <dbReference type="SAM" id="MobiDB-lite"/>
    </source>
</evidence>
<dbReference type="SMART" id="SM00228">
    <property type="entry name" value="PDZ"/>
    <property type="match status" value="2"/>
</dbReference>
<dbReference type="InterPro" id="IPR040264">
    <property type="entry name" value="T15H9.4-like"/>
</dbReference>
<feature type="compositionally biased region" description="Polar residues" evidence="1">
    <location>
        <begin position="1"/>
        <end position="14"/>
    </location>
</feature>